<dbReference type="PANTHER" id="PTHR30604:SF1">
    <property type="entry name" value="DNA UTILIZATION PROTEIN HOFQ"/>
    <property type="match status" value="1"/>
</dbReference>
<evidence type="ECO:0000313" key="9">
    <source>
        <dbReference type="EMBL" id="OIQ89483.1"/>
    </source>
</evidence>
<dbReference type="InterPro" id="IPR038591">
    <property type="entry name" value="NolW-like_sf"/>
</dbReference>
<evidence type="ECO:0000256" key="4">
    <source>
        <dbReference type="ARBA" id="ARBA00022729"/>
    </source>
</evidence>
<evidence type="ECO:0000256" key="6">
    <source>
        <dbReference type="ARBA" id="ARBA00023136"/>
    </source>
</evidence>
<keyword evidence="7" id="KW-0998">Cell outer membrane</keyword>
<keyword evidence="3" id="KW-0813">Transport</keyword>
<organism evidence="9">
    <name type="scientific">mine drainage metagenome</name>
    <dbReference type="NCBI Taxonomy" id="410659"/>
    <lineage>
        <taxon>unclassified sequences</taxon>
        <taxon>metagenomes</taxon>
        <taxon>ecological metagenomes</taxon>
    </lineage>
</organism>
<evidence type="ECO:0000256" key="3">
    <source>
        <dbReference type="ARBA" id="ARBA00022448"/>
    </source>
</evidence>
<comment type="subcellular location">
    <subcellularLocation>
        <location evidence="1">Cell outer membrane</location>
    </subcellularLocation>
</comment>
<evidence type="ECO:0000256" key="7">
    <source>
        <dbReference type="ARBA" id="ARBA00023237"/>
    </source>
</evidence>
<comment type="similarity">
    <text evidence="2">Belongs to the bacterial secretin family. PilQ subfamily.</text>
</comment>
<dbReference type="EMBL" id="MLJW01000328">
    <property type="protein sequence ID" value="OIQ89483.1"/>
    <property type="molecule type" value="Genomic_DNA"/>
</dbReference>
<dbReference type="GO" id="GO:0009306">
    <property type="term" value="P:protein secretion"/>
    <property type="evidence" value="ECO:0007669"/>
    <property type="project" value="InterPro"/>
</dbReference>
<evidence type="ECO:0000256" key="2">
    <source>
        <dbReference type="ARBA" id="ARBA00006304"/>
    </source>
</evidence>
<dbReference type="Gene3D" id="2.60.40.3470">
    <property type="match status" value="1"/>
</dbReference>
<sequence>MTSTMRAPSWLGRVLAGLVLLLGWAASASAANVLSKVSASKQGGDIVMQLQFAQPLKALPPGFAIDKPARIVLDFPGVSSGLGRNTVPFDQGNLRSVNVVEAQGRARVVLNLNSATTYKMQLEDNRLLVLLSPVPSVAATAASGSALSPAVHFAQNLNTSQLALRSIDFHRTADGAGQVVVQLPNNQVGVDLRQQGQNIVIDFINASLPADLQRRLDVGDFATPVQSVTAFQMGDNVRVVVQPHGSFEQSAYQADDRFVLEVRPQQPQPNQLVAGNGPGYHGQKLSLNFQNIDVRSLLQVFADFTGLNVVVSDSVSGNLTLRLKDVPWDQALHLILQAKGLGERKDGNVLWIAPRAEILAREKSELEAANSLQSIEPVRSETFQLNYQKASAVVALLTGAAGGAQASPPGAAVMPLIGGGGGRGTPTSRVLSARGTVIADPRTNQIFVTDIPSKLDEIGQLIAKIDRPVRQVLIEARIVEATDQFGRELGAKLGYTDAAAAQGGVPGVSLNGGTSATVTGNYLGVANQTNQPGATGATLTDSQFVNLPANTITNALLTGVNPASLAISLFNAGANRFINLELSALQADGKGKIISSPRVITADMQKATIEQGTEIPYQQATSSGATSVSFKKAVLSLDVTPQITPDGNVIMSVEIHKDSVGQTTTAGPAINTNTLSTEVQVENGGTVVLGGIYSSQEQNQTDKVPLLGDIPVLGYLFKTTSKSMQKDELLVFLTPHIVTRSEVDR</sequence>
<proteinExistence type="inferred from homology"/>
<keyword evidence="6" id="KW-0472">Membrane</keyword>
<accession>A0A1J5RIT3</accession>
<reference evidence="9" key="1">
    <citation type="submission" date="2016-10" db="EMBL/GenBank/DDBJ databases">
        <title>Sequence of Gallionella enrichment culture.</title>
        <authorList>
            <person name="Poehlein A."/>
            <person name="Muehling M."/>
            <person name="Daniel R."/>
        </authorList>
    </citation>
    <scope>NUCLEOTIDE SEQUENCE</scope>
</reference>
<evidence type="ECO:0000259" key="8">
    <source>
        <dbReference type="SMART" id="SM00965"/>
    </source>
</evidence>
<dbReference type="InterPro" id="IPR005644">
    <property type="entry name" value="NolW-like"/>
</dbReference>
<dbReference type="InterPro" id="IPR051808">
    <property type="entry name" value="Type_IV_pilus_biogenesis"/>
</dbReference>
<dbReference type="Pfam" id="PF00263">
    <property type="entry name" value="Secretin"/>
    <property type="match status" value="1"/>
</dbReference>
<dbReference type="PROSITE" id="PS00875">
    <property type="entry name" value="T2SP_D"/>
    <property type="match status" value="1"/>
</dbReference>
<gene>
    <name evidence="9" type="primary">pilQ_10</name>
    <name evidence="9" type="ORF">GALL_286140</name>
</gene>
<dbReference type="InterPro" id="IPR011662">
    <property type="entry name" value="Secretin/TonB_short_N"/>
</dbReference>
<dbReference type="Gene3D" id="3.30.1370.130">
    <property type="match status" value="1"/>
</dbReference>
<dbReference type="NCBIfam" id="TIGR02515">
    <property type="entry name" value="IV_pilus_PilQ"/>
    <property type="match status" value="1"/>
</dbReference>
<dbReference type="Pfam" id="PF11741">
    <property type="entry name" value="AMIN"/>
    <property type="match status" value="2"/>
</dbReference>
<protein>
    <submittedName>
        <fullName evidence="9">Type IV pilus biogenesis and competence protein PilQ</fullName>
    </submittedName>
</protein>
<dbReference type="InterPro" id="IPR001775">
    <property type="entry name" value="GspD/PilQ"/>
</dbReference>
<keyword evidence="4" id="KW-0732">Signal</keyword>
<evidence type="ECO:0000256" key="1">
    <source>
        <dbReference type="ARBA" id="ARBA00004442"/>
    </source>
</evidence>
<dbReference type="AlphaFoldDB" id="A0A1J5RIT3"/>
<dbReference type="Gene3D" id="2.60.40.3500">
    <property type="match status" value="1"/>
</dbReference>
<comment type="caution">
    <text evidence="9">The sequence shown here is derived from an EMBL/GenBank/DDBJ whole genome shotgun (WGS) entry which is preliminary data.</text>
</comment>
<dbReference type="InterPro" id="IPR013355">
    <property type="entry name" value="Pilus_4_PilQ"/>
</dbReference>
<dbReference type="Gene3D" id="3.30.1370.120">
    <property type="match status" value="1"/>
</dbReference>
<feature type="domain" description="Secretin/TonB short N-terminal" evidence="8">
    <location>
        <begin position="307"/>
        <end position="355"/>
    </location>
</feature>
<dbReference type="Pfam" id="PF07660">
    <property type="entry name" value="STN"/>
    <property type="match status" value="1"/>
</dbReference>
<dbReference type="InterPro" id="IPR004846">
    <property type="entry name" value="T2SS/T3SS_dom"/>
</dbReference>
<dbReference type="InterPro" id="IPR004845">
    <property type="entry name" value="T2SS_GspD_CS"/>
</dbReference>
<keyword evidence="5" id="KW-0653">Protein transport</keyword>
<dbReference type="PRINTS" id="PR00811">
    <property type="entry name" value="BCTERIALGSPD"/>
</dbReference>
<evidence type="ECO:0000256" key="5">
    <source>
        <dbReference type="ARBA" id="ARBA00022927"/>
    </source>
</evidence>
<dbReference type="GO" id="GO:0009279">
    <property type="term" value="C:cell outer membrane"/>
    <property type="evidence" value="ECO:0007669"/>
    <property type="project" value="UniProtKB-SubCell"/>
</dbReference>
<dbReference type="Pfam" id="PF03958">
    <property type="entry name" value="Secretin_N"/>
    <property type="match status" value="1"/>
</dbReference>
<name>A0A1J5RIT3_9ZZZZ</name>
<dbReference type="InterPro" id="IPR021731">
    <property type="entry name" value="AMIN_dom"/>
</dbReference>
<dbReference type="SMART" id="SM00965">
    <property type="entry name" value="STN"/>
    <property type="match status" value="1"/>
</dbReference>
<dbReference type="PANTHER" id="PTHR30604">
    <property type="entry name" value="PROTEIN TRANSPORT PROTEIN HOFQ"/>
    <property type="match status" value="1"/>
</dbReference>